<dbReference type="EMBL" id="WUBL01000170">
    <property type="protein sequence ID" value="KAF2964015.1"/>
    <property type="molecule type" value="Genomic_DNA"/>
</dbReference>
<gene>
    <name evidence="1" type="ORF">GQX73_g9556</name>
</gene>
<evidence type="ECO:0000313" key="1">
    <source>
        <dbReference type="EMBL" id="KAF2964015.1"/>
    </source>
</evidence>
<comment type="caution">
    <text evidence="1">The sequence shown here is derived from an EMBL/GenBank/DDBJ whole genome shotgun (WGS) entry which is preliminary data.</text>
</comment>
<name>A0A7C8MNK1_9PEZI</name>
<accession>A0A7C8MNK1</accession>
<dbReference type="OrthoDB" id="4768717at2759"/>
<reference evidence="1 2" key="1">
    <citation type="submission" date="2019-12" db="EMBL/GenBank/DDBJ databases">
        <title>Draft genome sequence of the ascomycete Xylaria multiplex DSM 110363.</title>
        <authorList>
            <person name="Buettner E."/>
            <person name="Kellner H."/>
        </authorList>
    </citation>
    <scope>NUCLEOTIDE SEQUENCE [LARGE SCALE GENOMIC DNA]</scope>
    <source>
        <strain evidence="1 2">DSM 110363</strain>
    </source>
</reference>
<dbReference type="Proteomes" id="UP000481858">
    <property type="component" value="Unassembled WGS sequence"/>
</dbReference>
<dbReference type="InParanoid" id="A0A7C8MNK1"/>
<protein>
    <submittedName>
        <fullName evidence="1">Uncharacterized protein</fullName>
    </submittedName>
</protein>
<organism evidence="1 2">
    <name type="scientific">Xylaria multiplex</name>
    <dbReference type="NCBI Taxonomy" id="323545"/>
    <lineage>
        <taxon>Eukaryota</taxon>
        <taxon>Fungi</taxon>
        <taxon>Dikarya</taxon>
        <taxon>Ascomycota</taxon>
        <taxon>Pezizomycotina</taxon>
        <taxon>Sordariomycetes</taxon>
        <taxon>Xylariomycetidae</taxon>
        <taxon>Xylariales</taxon>
        <taxon>Xylariaceae</taxon>
        <taxon>Xylaria</taxon>
    </lineage>
</organism>
<evidence type="ECO:0000313" key="2">
    <source>
        <dbReference type="Proteomes" id="UP000481858"/>
    </source>
</evidence>
<proteinExistence type="predicted"/>
<sequence length="152" mass="16098">MPPVASSYQSQVQTEIIGKPQNRLEGTGPYGATLKQGVLSKPLTHTQKQLSVICITKSEIEIKGNVEDSVVAKCVQNEGVIEFEIESKEAAITDSSDDATVVDDFGPAPNAVSNVAIMQSVVGIEIKTKDPIMFTPRPLTPAGPNGSPNYSA</sequence>
<dbReference type="AlphaFoldDB" id="A0A7C8MNK1"/>
<keyword evidence="2" id="KW-1185">Reference proteome</keyword>